<accession>A0AAU9M8N7</accession>
<dbReference type="InterPro" id="IPR012677">
    <property type="entry name" value="Nucleotide-bd_a/b_plait_sf"/>
</dbReference>
<dbReference type="InterPro" id="IPR035979">
    <property type="entry name" value="RBD_domain_sf"/>
</dbReference>
<reference evidence="2 3" key="1">
    <citation type="submission" date="2022-01" db="EMBL/GenBank/DDBJ databases">
        <authorList>
            <person name="Xiong W."/>
            <person name="Schranz E."/>
        </authorList>
    </citation>
    <scope>NUCLEOTIDE SEQUENCE [LARGE SCALE GENOMIC DNA]</scope>
</reference>
<evidence type="ECO:0000313" key="3">
    <source>
        <dbReference type="Proteomes" id="UP001157418"/>
    </source>
</evidence>
<dbReference type="InterPro" id="IPR000504">
    <property type="entry name" value="RRM_dom"/>
</dbReference>
<keyword evidence="3" id="KW-1185">Reference proteome</keyword>
<gene>
    <name evidence="2" type="ORF">LVIROSA_LOCUS10703</name>
</gene>
<dbReference type="Gene3D" id="3.30.70.330">
    <property type="match status" value="1"/>
</dbReference>
<comment type="caution">
    <text evidence="2">The sequence shown here is derived from an EMBL/GenBank/DDBJ whole genome shotgun (WGS) entry which is preliminary data.</text>
</comment>
<sequence length="135" mass="14873">MDKEKMLKVSWEKGGLEYNEERLRGVFETFGEVEDVVIRSSKKKGSALVVMASKEAAVSFSQRKTLMEKRVAASGSVCGDVSNPLLVIRLQAAVANCEPVKSSDGQQHVNEEEVVGEAFEDSVLQKLQKAAERQK</sequence>
<dbReference type="Proteomes" id="UP001157418">
    <property type="component" value="Unassembled WGS sequence"/>
</dbReference>
<organism evidence="2 3">
    <name type="scientific">Lactuca virosa</name>
    <dbReference type="NCBI Taxonomy" id="75947"/>
    <lineage>
        <taxon>Eukaryota</taxon>
        <taxon>Viridiplantae</taxon>
        <taxon>Streptophyta</taxon>
        <taxon>Embryophyta</taxon>
        <taxon>Tracheophyta</taxon>
        <taxon>Spermatophyta</taxon>
        <taxon>Magnoliopsida</taxon>
        <taxon>eudicotyledons</taxon>
        <taxon>Gunneridae</taxon>
        <taxon>Pentapetalae</taxon>
        <taxon>asterids</taxon>
        <taxon>campanulids</taxon>
        <taxon>Asterales</taxon>
        <taxon>Asteraceae</taxon>
        <taxon>Cichorioideae</taxon>
        <taxon>Cichorieae</taxon>
        <taxon>Lactucinae</taxon>
        <taxon>Lactuca</taxon>
    </lineage>
</organism>
<protein>
    <recommendedName>
        <fullName evidence="1">RRM domain-containing protein</fullName>
    </recommendedName>
</protein>
<name>A0AAU9M8N7_9ASTR</name>
<dbReference type="Pfam" id="PF00076">
    <property type="entry name" value="RRM_1"/>
    <property type="match status" value="1"/>
</dbReference>
<dbReference type="GO" id="GO:0003723">
    <property type="term" value="F:RNA binding"/>
    <property type="evidence" value="ECO:0007669"/>
    <property type="project" value="InterPro"/>
</dbReference>
<feature type="domain" description="RRM" evidence="1">
    <location>
        <begin position="17"/>
        <end position="59"/>
    </location>
</feature>
<evidence type="ECO:0000313" key="2">
    <source>
        <dbReference type="EMBL" id="CAH1423426.1"/>
    </source>
</evidence>
<dbReference type="SUPFAM" id="SSF54928">
    <property type="entry name" value="RNA-binding domain, RBD"/>
    <property type="match status" value="1"/>
</dbReference>
<dbReference type="InterPro" id="IPR034254">
    <property type="entry name" value="DNAJC17_RRM"/>
</dbReference>
<dbReference type="PANTHER" id="PTHR45098:SF1">
    <property type="entry name" value="DNAJ DOMAIN CONTAINING PROTEIN, EXPRESSED"/>
    <property type="match status" value="1"/>
</dbReference>
<evidence type="ECO:0000259" key="1">
    <source>
        <dbReference type="Pfam" id="PF00076"/>
    </source>
</evidence>
<proteinExistence type="predicted"/>
<dbReference type="AlphaFoldDB" id="A0AAU9M8N7"/>
<dbReference type="EMBL" id="CAKMRJ010001112">
    <property type="protein sequence ID" value="CAH1423426.1"/>
    <property type="molecule type" value="Genomic_DNA"/>
</dbReference>
<dbReference type="CDD" id="cd12429">
    <property type="entry name" value="RRM_DNAJC17"/>
    <property type="match status" value="1"/>
</dbReference>
<dbReference type="PANTHER" id="PTHR45098">
    <property type="entry name" value="DNAJ DOMAIN CONTAINING PROTEIN, EXPRESSED"/>
    <property type="match status" value="1"/>
</dbReference>